<proteinExistence type="predicted"/>
<reference evidence="4" key="1">
    <citation type="submission" date="2022-12" db="EMBL/GenBank/DDBJ databases">
        <authorList>
            <person name="Deng Y."/>
            <person name="Zhang Y.-Q."/>
        </authorList>
    </citation>
    <scope>NUCLEOTIDE SEQUENCE</scope>
    <source>
        <strain evidence="4">CPCC 205372</strain>
    </source>
</reference>
<dbReference type="PROSITE" id="PS50075">
    <property type="entry name" value="CARRIER"/>
    <property type="match status" value="1"/>
</dbReference>
<dbReference type="Gene3D" id="1.10.1200.10">
    <property type="entry name" value="ACP-like"/>
    <property type="match status" value="1"/>
</dbReference>
<dbReference type="RefSeq" id="WP_269896324.1">
    <property type="nucleotide sequence ID" value="NZ_JAPZPY010000013.1"/>
</dbReference>
<gene>
    <name evidence="4" type="ORF">O6P37_23385</name>
</gene>
<organism evidence="4 5">
    <name type="scientific">Mycobacterium hippophais</name>
    <dbReference type="NCBI Taxonomy" id="3016340"/>
    <lineage>
        <taxon>Bacteria</taxon>
        <taxon>Bacillati</taxon>
        <taxon>Actinomycetota</taxon>
        <taxon>Actinomycetes</taxon>
        <taxon>Mycobacteriales</taxon>
        <taxon>Mycobacteriaceae</taxon>
        <taxon>Mycobacterium</taxon>
    </lineage>
</organism>
<comment type="caution">
    <text evidence="4">The sequence shown here is derived from an EMBL/GenBank/DDBJ whole genome shotgun (WGS) entry which is preliminary data.</text>
</comment>
<name>A0ABT4PZ05_9MYCO</name>
<dbReference type="InterPro" id="IPR009081">
    <property type="entry name" value="PP-bd_ACP"/>
</dbReference>
<dbReference type="SMART" id="SM01294">
    <property type="entry name" value="PKS_PP_betabranch"/>
    <property type="match status" value="1"/>
</dbReference>
<dbReference type="InterPro" id="IPR036736">
    <property type="entry name" value="ACP-like_sf"/>
</dbReference>
<dbReference type="Pfam" id="PF00550">
    <property type="entry name" value="PP-binding"/>
    <property type="match status" value="1"/>
</dbReference>
<dbReference type="SUPFAM" id="SSF47336">
    <property type="entry name" value="ACP-like"/>
    <property type="match status" value="1"/>
</dbReference>
<keyword evidence="5" id="KW-1185">Reference proteome</keyword>
<accession>A0ABT4PZ05</accession>
<dbReference type="Proteomes" id="UP001142153">
    <property type="component" value="Unassembled WGS sequence"/>
</dbReference>
<evidence type="ECO:0000313" key="4">
    <source>
        <dbReference type="EMBL" id="MCZ8381818.1"/>
    </source>
</evidence>
<evidence type="ECO:0000313" key="5">
    <source>
        <dbReference type="Proteomes" id="UP001142153"/>
    </source>
</evidence>
<evidence type="ECO:0000256" key="2">
    <source>
        <dbReference type="ARBA" id="ARBA00022553"/>
    </source>
</evidence>
<dbReference type="SMART" id="SM00823">
    <property type="entry name" value="PKS_PP"/>
    <property type="match status" value="1"/>
</dbReference>
<keyword evidence="2" id="KW-0597">Phosphoprotein</keyword>
<evidence type="ECO:0000256" key="1">
    <source>
        <dbReference type="ARBA" id="ARBA00022450"/>
    </source>
</evidence>
<dbReference type="InterPro" id="IPR020806">
    <property type="entry name" value="PKS_PP-bd"/>
</dbReference>
<sequence length="88" mass="9704">MTTNRRPILHWLTARLASYLEVPVTTISPMVPIAEMGVDSVHAISLVGDVELHFDIDVDPTMIFDYPTLSHIADFIGSAVAEQQQQVA</sequence>
<keyword evidence="1" id="KW-0596">Phosphopantetheine</keyword>
<evidence type="ECO:0000259" key="3">
    <source>
        <dbReference type="PROSITE" id="PS50075"/>
    </source>
</evidence>
<protein>
    <submittedName>
        <fullName evidence="4">Acyl carrier protein</fullName>
    </submittedName>
</protein>
<dbReference type="EMBL" id="JAPZPY010000013">
    <property type="protein sequence ID" value="MCZ8381818.1"/>
    <property type="molecule type" value="Genomic_DNA"/>
</dbReference>
<feature type="domain" description="Carrier" evidence="3">
    <location>
        <begin position="3"/>
        <end position="80"/>
    </location>
</feature>